<comment type="caution">
    <text evidence="3">The sequence shown here is derived from an EMBL/GenBank/DDBJ whole genome shotgun (WGS) entry which is preliminary data.</text>
</comment>
<feature type="domain" description="Fibronectin type-III" evidence="2">
    <location>
        <begin position="666"/>
        <end position="756"/>
    </location>
</feature>
<protein>
    <submittedName>
        <fullName evidence="3">Fibronectin type III domain-containing protein</fullName>
    </submittedName>
</protein>
<dbReference type="PANTHER" id="PTHR13817">
    <property type="entry name" value="TITIN"/>
    <property type="match status" value="1"/>
</dbReference>
<feature type="domain" description="Fibronectin type-III" evidence="2">
    <location>
        <begin position="1105"/>
        <end position="1188"/>
    </location>
</feature>
<feature type="domain" description="Fibronectin type-III" evidence="2">
    <location>
        <begin position="1013"/>
        <end position="1101"/>
    </location>
</feature>
<dbReference type="InterPro" id="IPR003961">
    <property type="entry name" value="FN3_dom"/>
</dbReference>
<dbReference type="RefSeq" id="WP_262435304.1">
    <property type="nucleotide sequence ID" value="NZ_JACRTF010000001.1"/>
</dbReference>
<dbReference type="InterPro" id="IPR013783">
    <property type="entry name" value="Ig-like_fold"/>
</dbReference>
<gene>
    <name evidence="3" type="ORF">H8744_13315</name>
</gene>
<dbReference type="InterPro" id="IPR036116">
    <property type="entry name" value="FN3_sf"/>
</dbReference>
<dbReference type="CDD" id="cd00063">
    <property type="entry name" value="FN3"/>
    <property type="match status" value="3"/>
</dbReference>
<keyword evidence="1" id="KW-0677">Repeat</keyword>
<dbReference type="SMART" id="SM00060">
    <property type="entry name" value="FN3"/>
    <property type="match status" value="7"/>
</dbReference>
<dbReference type="Proteomes" id="UP000651085">
    <property type="component" value="Unassembled WGS sequence"/>
</dbReference>
<dbReference type="Pfam" id="PF00041">
    <property type="entry name" value="fn3"/>
    <property type="match status" value="2"/>
</dbReference>
<keyword evidence="4" id="KW-1185">Reference proteome</keyword>
<evidence type="ECO:0000256" key="1">
    <source>
        <dbReference type="ARBA" id="ARBA00022737"/>
    </source>
</evidence>
<feature type="domain" description="Fibronectin type-III" evidence="2">
    <location>
        <begin position="1193"/>
        <end position="1281"/>
    </location>
</feature>
<accession>A0A926F9B1</accession>
<evidence type="ECO:0000313" key="3">
    <source>
        <dbReference type="EMBL" id="MBC8594205.1"/>
    </source>
</evidence>
<dbReference type="EMBL" id="JACRTF010000001">
    <property type="protein sequence ID" value="MBC8594205.1"/>
    <property type="molecule type" value="Genomic_DNA"/>
</dbReference>
<sequence length="1363" mass="151233">MKRYIFLLSSFLVWIISYAQPIMGYEFESKNGVYEEITEGTVVNSSIHGIDLNGKAYTSIDKASDVKVTDDGFPIGFNFLFNNQEMNRFAIGTNGYIILGKDQVTVESPTDGFFSIGQSPNTNVISTATNGKISGLDNTELSYKVSGVTPSRVLIVQYKNLGITDTWGSNLIATVQFQIRLYENSNNIEIIYKDWKMTSSSFSSAKVGIKGDVDDRLLIESTGGSWTEKISTTINAAAALSYTQDNYPADGLTYQFTPPVNCESPTEQPQDLIINGTSNSATGHFKKTAGADLYLVLLNESETLTENPVDGNYYKSGDKLGNATVISLDSLDTFTAKDLEGNKKYHISVLAVNSFCMYGPKYNVEAPLTATIITNPSQPEGLTVTETELNTMTLSIKANSTGDQVIIAMTTEPSVNNGRIEEGGLFGQPSGILNVGDELEGGGTVLYKGNSTEKVTVSDLQANTIYHFKAWSFKDNDIYSTTSATADDVTMGQVPYKLDLNIMPIYVAPTGWTVNEGGTFRVVMNGTNMDVHLLECNISAANPTNGTENHLTSPWIYLSEGTNRVVMNYNMSEYSRFGTSAYNTWDERDYFEIQASANGTDFETIYKVTGETAPKFATATSYVDLYAPFDKFAGQKVKVRLLWKCYKGIKLLVKDFKIEEKKACDYPINLSADDDSLIGDQAKISWSSQGEEDAWEIRYRKSGSEEWVNPIEVHENPYLLTKLPTQTDIELQIRAKCSLTNQSDWSESLNFKTGYGVPFTEPFNGTSLPLSWELKVGELGDPTEFCDGTNCTPQWAWSSFMTVGLILSPKKTIADDWIVSPLIDLGDGSVNYIFNFNLLMMSPQENDETYSIVISTDDGKTFSSSNVLSKIEKADLPERGQQKTFSAPLKGYKGKVRIGIYVKSTTGRVSGVQMKSISITESCPSDILVNPVSELTSESAKITWESMADSWLVFSRIAGNKTRDFKVLNEKVLSLNDLQPRTTYEVGITKMCEVGDTAKVAIVSFTTEAIAQCPQVEEVNVTPKQYDAFITWSGDAMAYNIKYRSKGSDEFITKQITETSLTIEGLEPEKEYGYAIQSMCSTNDGDVSEWTEEAFFKTLAVTCFQPENILAVPTYKSVTVTWEGEADKYEVAYCKGAEAWQSLTVTAHMTTIEQLEPETAYKVRVRSICSDTDMSKWSATVDFTTESIPDCVAPTNLQASGISETTVDLTWDADENHLTWDVHYREGSVTSWTTIKELAEKKCSLKDLKENTVYLWSVKATCDEERTSVWAAQDQFTTLLSSIETSNYNSLKVFTSNKILNVINPEHILIQRLQIFSMDGQLLNTYKVNTDDNILLPMGHSEKQLIVKIDGENLTHSFVVIFN</sequence>
<dbReference type="PROSITE" id="PS50853">
    <property type="entry name" value="FN3"/>
    <property type="match status" value="4"/>
</dbReference>
<name>A0A926F9B1_9BACT</name>
<organism evidence="3 4">
    <name type="scientific">Jilunia laotingensis</name>
    <dbReference type="NCBI Taxonomy" id="2763675"/>
    <lineage>
        <taxon>Bacteria</taxon>
        <taxon>Pseudomonadati</taxon>
        <taxon>Bacteroidota</taxon>
        <taxon>Bacteroidia</taxon>
        <taxon>Bacteroidales</taxon>
        <taxon>Bacteroidaceae</taxon>
        <taxon>Jilunia</taxon>
    </lineage>
</organism>
<dbReference type="InterPro" id="IPR050964">
    <property type="entry name" value="Striated_Muscle_Regulatory"/>
</dbReference>
<dbReference type="Gene3D" id="2.60.40.10">
    <property type="entry name" value="Immunoglobulins"/>
    <property type="match status" value="5"/>
</dbReference>
<evidence type="ECO:0000259" key="2">
    <source>
        <dbReference type="PROSITE" id="PS50853"/>
    </source>
</evidence>
<dbReference type="SUPFAM" id="SSF49265">
    <property type="entry name" value="Fibronectin type III"/>
    <property type="match status" value="4"/>
</dbReference>
<proteinExistence type="predicted"/>
<reference evidence="3" key="1">
    <citation type="submission" date="2020-08" db="EMBL/GenBank/DDBJ databases">
        <title>Genome public.</title>
        <authorList>
            <person name="Liu C."/>
            <person name="Sun Q."/>
        </authorList>
    </citation>
    <scope>NUCLEOTIDE SEQUENCE</scope>
    <source>
        <strain evidence="3">N12</strain>
    </source>
</reference>
<evidence type="ECO:0000313" key="4">
    <source>
        <dbReference type="Proteomes" id="UP000651085"/>
    </source>
</evidence>
<dbReference type="PANTHER" id="PTHR13817:SF166">
    <property type="entry name" value="NEURONAL IGCAM-RELATED"/>
    <property type="match status" value="1"/>
</dbReference>